<gene>
    <name evidence="1" type="ORF">SDAV_00995</name>
</gene>
<accession>A0A345DP37</accession>
<protein>
    <recommendedName>
        <fullName evidence="3">Lipoprotein</fullName>
    </recommendedName>
</protein>
<dbReference type="KEGG" id="sphh:SDAV_00995"/>
<name>A0A345DP37_9MOLU</name>
<evidence type="ECO:0000313" key="1">
    <source>
        <dbReference type="EMBL" id="AXF95975.1"/>
    </source>
</evidence>
<dbReference type="PROSITE" id="PS51257">
    <property type="entry name" value="PROKAR_LIPOPROTEIN"/>
    <property type="match status" value="1"/>
</dbReference>
<sequence>MKKILALLTSLSVNNIFVTSIVSCTFCSNNSKEVNLPNENIDSKPNEDSQDVKVSIDDETKDDKTIDNETKPYYEYTMLATGSGLFQFIKKVI</sequence>
<evidence type="ECO:0008006" key="3">
    <source>
        <dbReference type="Google" id="ProtNLM"/>
    </source>
</evidence>
<organism evidence="1 2">
    <name type="scientific">Spiroplasma phoeniceum P40</name>
    <dbReference type="NCBI Taxonomy" id="1276259"/>
    <lineage>
        <taxon>Bacteria</taxon>
        <taxon>Bacillati</taxon>
        <taxon>Mycoplasmatota</taxon>
        <taxon>Mollicutes</taxon>
        <taxon>Entomoplasmatales</taxon>
        <taxon>Spiroplasmataceae</taxon>
        <taxon>Spiroplasma</taxon>
    </lineage>
</organism>
<dbReference type="Proteomes" id="UP000253689">
    <property type="component" value="Chromosome"/>
</dbReference>
<dbReference type="RefSeq" id="WP_245938533.1">
    <property type="nucleotide sequence ID" value="NZ_CP031088.1"/>
</dbReference>
<reference evidence="2" key="1">
    <citation type="submission" date="2018-07" db="EMBL/GenBank/DDBJ databases">
        <title>Complete Genome Sequence of Spiroplasma phoeniceum.</title>
        <authorList>
            <person name="Davis R.E."/>
            <person name="Shao J.Y."/>
            <person name="Zhao Y."/>
            <person name="Silver A."/>
            <person name="Stump z."/>
            <person name="Gasparich G."/>
        </authorList>
    </citation>
    <scope>NUCLEOTIDE SEQUENCE [LARGE SCALE GENOMIC DNA]</scope>
    <source>
        <strain evidence="2">P40</strain>
    </source>
</reference>
<evidence type="ECO:0000313" key="2">
    <source>
        <dbReference type="Proteomes" id="UP000253689"/>
    </source>
</evidence>
<keyword evidence="2" id="KW-1185">Reference proteome</keyword>
<dbReference type="AlphaFoldDB" id="A0A345DP37"/>
<proteinExistence type="predicted"/>
<dbReference type="EMBL" id="CP031088">
    <property type="protein sequence ID" value="AXF95975.1"/>
    <property type="molecule type" value="Genomic_DNA"/>
</dbReference>